<dbReference type="EMBL" id="CAUYUJ010018955">
    <property type="protein sequence ID" value="CAK0887585.1"/>
    <property type="molecule type" value="Genomic_DNA"/>
</dbReference>
<gene>
    <name evidence="2" type="ORF">PCOR1329_LOCUS68590</name>
</gene>
<proteinExistence type="predicted"/>
<feature type="region of interest" description="Disordered" evidence="1">
    <location>
        <begin position="79"/>
        <end position="115"/>
    </location>
</feature>
<name>A0ABN9WNL5_9DINO</name>
<feature type="region of interest" description="Disordered" evidence="1">
    <location>
        <begin position="158"/>
        <end position="182"/>
    </location>
</feature>
<organism evidence="2 3">
    <name type="scientific">Prorocentrum cordatum</name>
    <dbReference type="NCBI Taxonomy" id="2364126"/>
    <lineage>
        <taxon>Eukaryota</taxon>
        <taxon>Sar</taxon>
        <taxon>Alveolata</taxon>
        <taxon>Dinophyceae</taxon>
        <taxon>Prorocentrales</taxon>
        <taxon>Prorocentraceae</taxon>
        <taxon>Prorocentrum</taxon>
    </lineage>
</organism>
<comment type="caution">
    <text evidence="2">The sequence shown here is derived from an EMBL/GenBank/DDBJ whole genome shotgun (WGS) entry which is preliminary data.</text>
</comment>
<evidence type="ECO:0000313" key="2">
    <source>
        <dbReference type="EMBL" id="CAK0887585.1"/>
    </source>
</evidence>
<sequence length="182" mass="19157">ARRAAARGPRAPRPRARPGMPPRVAGVCCGGGSDGPRCRRGRRARPRRKEGREEGKGRWGGGQFQRHACAKGRQTCCVVGGPGARRASGRRPRTRASGTTHASARRSMQAGSAGDSVDRMALGLRGVHAAGAEPASQQHLGEPGLRRRGARRAATLLHASGKGTEITAHAMGHSGPTQRYIQ</sequence>
<feature type="compositionally biased region" description="Basic residues" evidence="1">
    <location>
        <begin position="38"/>
        <end position="49"/>
    </location>
</feature>
<feature type="non-terminal residue" evidence="2">
    <location>
        <position position="182"/>
    </location>
</feature>
<protein>
    <submittedName>
        <fullName evidence="2">Uncharacterized protein</fullName>
    </submittedName>
</protein>
<keyword evidence="3" id="KW-1185">Reference proteome</keyword>
<reference evidence="2" key="1">
    <citation type="submission" date="2023-10" db="EMBL/GenBank/DDBJ databases">
        <authorList>
            <person name="Chen Y."/>
            <person name="Shah S."/>
            <person name="Dougan E. K."/>
            <person name="Thang M."/>
            <person name="Chan C."/>
        </authorList>
    </citation>
    <scope>NUCLEOTIDE SEQUENCE [LARGE SCALE GENOMIC DNA]</scope>
</reference>
<feature type="non-terminal residue" evidence="2">
    <location>
        <position position="1"/>
    </location>
</feature>
<evidence type="ECO:0000313" key="3">
    <source>
        <dbReference type="Proteomes" id="UP001189429"/>
    </source>
</evidence>
<feature type="region of interest" description="Disordered" evidence="1">
    <location>
        <begin position="130"/>
        <end position="149"/>
    </location>
</feature>
<evidence type="ECO:0000256" key="1">
    <source>
        <dbReference type="SAM" id="MobiDB-lite"/>
    </source>
</evidence>
<feature type="region of interest" description="Disordered" evidence="1">
    <location>
        <begin position="1"/>
        <end position="65"/>
    </location>
</feature>
<accession>A0ABN9WNL5</accession>
<dbReference type="Proteomes" id="UP001189429">
    <property type="component" value="Unassembled WGS sequence"/>
</dbReference>
<feature type="compositionally biased region" description="Basic residues" evidence="1">
    <location>
        <begin position="1"/>
        <end position="16"/>
    </location>
</feature>